<evidence type="ECO:0000313" key="2">
    <source>
        <dbReference type="Proteomes" id="UP000683000"/>
    </source>
</evidence>
<proteinExistence type="predicted"/>
<protein>
    <submittedName>
        <fullName evidence="1">Uncharacterized protein</fullName>
    </submittedName>
</protein>
<accession>A0A8I2YG15</accession>
<comment type="caution">
    <text evidence="1">The sequence shown here is derived from an EMBL/GenBank/DDBJ whole genome shotgun (WGS) entry which is preliminary data.</text>
</comment>
<keyword evidence="2" id="KW-1185">Reference proteome</keyword>
<dbReference type="EMBL" id="JAGFBS010000037">
    <property type="protein sequence ID" value="KAG6371279.1"/>
    <property type="molecule type" value="Genomic_DNA"/>
</dbReference>
<gene>
    <name evidence="1" type="ORF">JVT61DRAFT_9745</name>
</gene>
<dbReference type="Proteomes" id="UP000683000">
    <property type="component" value="Unassembled WGS sequence"/>
</dbReference>
<organism evidence="1 2">
    <name type="scientific">Boletus reticuloceps</name>
    <dbReference type="NCBI Taxonomy" id="495285"/>
    <lineage>
        <taxon>Eukaryota</taxon>
        <taxon>Fungi</taxon>
        <taxon>Dikarya</taxon>
        <taxon>Basidiomycota</taxon>
        <taxon>Agaricomycotina</taxon>
        <taxon>Agaricomycetes</taxon>
        <taxon>Agaricomycetidae</taxon>
        <taxon>Boletales</taxon>
        <taxon>Boletineae</taxon>
        <taxon>Boletaceae</taxon>
        <taxon>Boletoideae</taxon>
        <taxon>Boletus</taxon>
    </lineage>
</organism>
<evidence type="ECO:0000313" key="1">
    <source>
        <dbReference type="EMBL" id="KAG6371279.1"/>
    </source>
</evidence>
<reference evidence="1" key="1">
    <citation type="submission" date="2021-03" db="EMBL/GenBank/DDBJ databases">
        <title>Evolutionary innovations through gain and loss of genes in the ectomycorrhizal Boletales.</title>
        <authorList>
            <person name="Wu G."/>
            <person name="Miyauchi S."/>
            <person name="Morin E."/>
            <person name="Yang Z.-L."/>
            <person name="Xu J."/>
            <person name="Martin F.M."/>
        </authorList>
    </citation>
    <scope>NUCLEOTIDE SEQUENCE</scope>
    <source>
        <strain evidence="1">BR01</strain>
    </source>
</reference>
<sequence length="272" mass="30291">MTSTSVSTVVPAVELRTRPGRRRRRGFCYALEQRRTIAHLTIRKEPAAYLTHSRPMYVLQRLAHAVRHWTNLETVHFALRLSASPITLPLARALSVAPRLRSVRAQLPAVWSNFLLLISTNQRLEKVMLYAEPILGPIPGRLNLSMGSAVIKGGYICDDIEHAVLGTGLYMMEAKKHARFSELIRSGTSIIRTRAHTTIVTLSTPSAGGTPLGAIRAKEVAAELMAPTDRDNLRFSCNPAIGCYHCQTRAHTGRLITRLRVAQRVHRKGHET</sequence>
<name>A0A8I2YG15_9AGAM</name>
<dbReference type="OrthoDB" id="2786563at2759"/>
<dbReference type="AlphaFoldDB" id="A0A8I2YG15"/>